<sequence length="68" mass="7547">MPRASKGDRDIMVTRPPRAVGDAIRRRADETGLSISEYIAHVLANDVGRPDLAPRAQPREQKRLDIAV</sequence>
<evidence type="ECO:0000313" key="2">
    <source>
        <dbReference type="EMBL" id="SSA59097.1"/>
    </source>
</evidence>
<feature type="region of interest" description="Disordered" evidence="1">
    <location>
        <begin position="48"/>
        <end position="68"/>
    </location>
</feature>
<keyword evidence="3" id="KW-1185">Reference proteome</keyword>
<name>A0A2Y9BLS6_9MICO</name>
<dbReference type="RefSeq" id="WP_109689518.1">
    <property type="nucleotide sequence ID" value="NZ_QGDN01000003.1"/>
</dbReference>
<reference evidence="3" key="1">
    <citation type="submission" date="2016-10" db="EMBL/GenBank/DDBJ databases">
        <authorList>
            <person name="Varghese N."/>
            <person name="Submissions S."/>
        </authorList>
    </citation>
    <scope>NUCLEOTIDE SEQUENCE [LARGE SCALE GENOMIC DNA]</scope>
    <source>
        <strain evidence="3">DSM 22951</strain>
    </source>
</reference>
<evidence type="ECO:0000256" key="1">
    <source>
        <dbReference type="SAM" id="MobiDB-lite"/>
    </source>
</evidence>
<feature type="compositionally biased region" description="Basic and acidic residues" evidence="1">
    <location>
        <begin position="57"/>
        <end position="68"/>
    </location>
</feature>
<proteinExistence type="predicted"/>
<evidence type="ECO:0008006" key="4">
    <source>
        <dbReference type="Google" id="ProtNLM"/>
    </source>
</evidence>
<gene>
    <name evidence="2" type="ORF">SAMN04489750_3912</name>
</gene>
<dbReference type="OrthoDB" id="5118135at2"/>
<evidence type="ECO:0000313" key="3">
    <source>
        <dbReference type="Proteomes" id="UP000250028"/>
    </source>
</evidence>
<accession>A0A2Y9BLS6</accession>
<organism evidence="2 3">
    <name type="scientific">Branchiibius hedensis</name>
    <dbReference type="NCBI Taxonomy" id="672460"/>
    <lineage>
        <taxon>Bacteria</taxon>
        <taxon>Bacillati</taxon>
        <taxon>Actinomycetota</taxon>
        <taxon>Actinomycetes</taxon>
        <taxon>Micrococcales</taxon>
        <taxon>Dermacoccaceae</taxon>
        <taxon>Branchiibius</taxon>
    </lineage>
</organism>
<protein>
    <recommendedName>
        <fullName evidence="4">Toxin-antitoxin system</fullName>
    </recommendedName>
</protein>
<dbReference type="EMBL" id="UESZ01000003">
    <property type="protein sequence ID" value="SSA59097.1"/>
    <property type="molecule type" value="Genomic_DNA"/>
</dbReference>
<dbReference type="AlphaFoldDB" id="A0A2Y9BLS6"/>
<dbReference type="Proteomes" id="UP000250028">
    <property type="component" value="Unassembled WGS sequence"/>
</dbReference>